<organism evidence="2 3">
    <name type="scientific">Marinifilum caeruleilacunae</name>
    <dbReference type="NCBI Taxonomy" id="2499076"/>
    <lineage>
        <taxon>Bacteria</taxon>
        <taxon>Pseudomonadati</taxon>
        <taxon>Bacteroidota</taxon>
        <taxon>Bacteroidia</taxon>
        <taxon>Marinilabiliales</taxon>
        <taxon>Marinifilaceae</taxon>
    </lineage>
</organism>
<dbReference type="Proteomes" id="UP000732105">
    <property type="component" value="Unassembled WGS sequence"/>
</dbReference>
<protein>
    <submittedName>
        <fullName evidence="2">Uncharacterized protein</fullName>
    </submittedName>
</protein>
<proteinExistence type="predicted"/>
<evidence type="ECO:0000256" key="1">
    <source>
        <dbReference type="SAM" id="Phobius"/>
    </source>
</evidence>
<dbReference type="RefSeq" id="WP_171597253.1">
    <property type="nucleotide sequence ID" value="NZ_RZNH01000048.1"/>
</dbReference>
<name>A0ABX1X0Q3_9BACT</name>
<evidence type="ECO:0000313" key="2">
    <source>
        <dbReference type="EMBL" id="NOU61991.1"/>
    </source>
</evidence>
<gene>
    <name evidence="2" type="ORF">ELS83_19510</name>
</gene>
<accession>A0ABX1X0Q3</accession>
<keyword evidence="1" id="KW-0812">Transmembrane</keyword>
<sequence length="102" mass="12008">MFIGYFDYIIFGLLLLFNVLYWKKRFNGKTGCLIIGILFGVAIPYVSMEIELLRVKSEFEMIDGFNLLYTIFRFPMYWIIGILQSILINIHDKQNQPEGNKS</sequence>
<keyword evidence="1" id="KW-1133">Transmembrane helix</keyword>
<feature type="transmembrane region" description="Helical" evidence="1">
    <location>
        <begin position="67"/>
        <end position="88"/>
    </location>
</feature>
<comment type="caution">
    <text evidence="2">The sequence shown here is derived from an EMBL/GenBank/DDBJ whole genome shotgun (WGS) entry which is preliminary data.</text>
</comment>
<dbReference type="EMBL" id="RZNH01000048">
    <property type="protein sequence ID" value="NOU61991.1"/>
    <property type="molecule type" value="Genomic_DNA"/>
</dbReference>
<feature type="transmembrane region" description="Helical" evidence="1">
    <location>
        <begin position="30"/>
        <end position="47"/>
    </location>
</feature>
<feature type="transmembrane region" description="Helical" evidence="1">
    <location>
        <begin position="6"/>
        <end position="23"/>
    </location>
</feature>
<reference evidence="2 3" key="1">
    <citation type="submission" date="2018-12" db="EMBL/GenBank/DDBJ databases">
        <title>Marinifilum JC070 sp. nov., a marine bacterium isolated from Yongle Blue Hole in the South China Sea.</title>
        <authorList>
            <person name="Fu T."/>
        </authorList>
    </citation>
    <scope>NUCLEOTIDE SEQUENCE [LARGE SCALE GENOMIC DNA]</scope>
    <source>
        <strain evidence="2 3">JC070</strain>
    </source>
</reference>
<keyword evidence="1" id="KW-0472">Membrane</keyword>
<evidence type="ECO:0000313" key="3">
    <source>
        <dbReference type="Proteomes" id="UP000732105"/>
    </source>
</evidence>
<keyword evidence="3" id="KW-1185">Reference proteome</keyword>